<sequence length="83" mass="9358">MFFSGVIWLVRLQFVSSICCISLYYLSQWCSVALFLCSALVYCPGHSKSVWTVVPVLILSGGVVRWQALFLALGQFPLLFCFK</sequence>
<keyword evidence="1" id="KW-0472">Membrane</keyword>
<organism evidence="2">
    <name type="scientific">Medicago truncatula</name>
    <name type="common">Barrel medic</name>
    <name type="synonym">Medicago tribuloides</name>
    <dbReference type="NCBI Taxonomy" id="3880"/>
    <lineage>
        <taxon>Eukaryota</taxon>
        <taxon>Viridiplantae</taxon>
        <taxon>Streptophyta</taxon>
        <taxon>Embryophyta</taxon>
        <taxon>Tracheophyta</taxon>
        <taxon>Spermatophyta</taxon>
        <taxon>Magnoliopsida</taxon>
        <taxon>eudicotyledons</taxon>
        <taxon>Gunneridae</taxon>
        <taxon>Pentapetalae</taxon>
        <taxon>rosids</taxon>
        <taxon>fabids</taxon>
        <taxon>Fabales</taxon>
        <taxon>Fabaceae</taxon>
        <taxon>Papilionoideae</taxon>
        <taxon>50 kb inversion clade</taxon>
        <taxon>NPAAA clade</taxon>
        <taxon>Hologalegina</taxon>
        <taxon>IRL clade</taxon>
        <taxon>Trifolieae</taxon>
        <taxon>Medicago</taxon>
    </lineage>
</organism>
<comment type="caution">
    <text evidence="2">The sequence shown here is derived from an EMBL/GenBank/DDBJ whole genome shotgun (WGS) entry which is preliminary data.</text>
</comment>
<evidence type="ECO:0000313" key="2">
    <source>
        <dbReference type="EMBL" id="RHN56150.1"/>
    </source>
</evidence>
<protein>
    <recommendedName>
        <fullName evidence="3">Transmembrane protein</fullName>
    </recommendedName>
</protein>
<gene>
    <name evidence="2" type="ORF">MtrunA17_Chr5g0426341</name>
</gene>
<dbReference type="EMBL" id="PSQE01000005">
    <property type="protein sequence ID" value="RHN56150.1"/>
    <property type="molecule type" value="Genomic_DNA"/>
</dbReference>
<evidence type="ECO:0000256" key="1">
    <source>
        <dbReference type="SAM" id="Phobius"/>
    </source>
</evidence>
<accession>A0A396HS37</accession>
<name>A0A396HS37_MEDTR</name>
<keyword evidence="1" id="KW-0812">Transmembrane</keyword>
<dbReference type="Gramene" id="rna31507">
    <property type="protein sequence ID" value="RHN56150.1"/>
    <property type="gene ID" value="gene31507"/>
</dbReference>
<evidence type="ECO:0008006" key="3">
    <source>
        <dbReference type="Google" id="ProtNLM"/>
    </source>
</evidence>
<dbReference type="Proteomes" id="UP000265566">
    <property type="component" value="Chromosome 5"/>
</dbReference>
<proteinExistence type="predicted"/>
<dbReference type="AlphaFoldDB" id="A0A396HS37"/>
<keyword evidence="1" id="KW-1133">Transmembrane helix</keyword>
<feature type="transmembrane region" description="Helical" evidence="1">
    <location>
        <begin position="64"/>
        <end position="82"/>
    </location>
</feature>
<reference evidence="2" key="1">
    <citation type="journal article" date="2018" name="Nat. Plants">
        <title>Whole-genome landscape of Medicago truncatula symbiotic genes.</title>
        <authorList>
            <person name="Pecrix Y."/>
            <person name="Gamas P."/>
            <person name="Carrere S."/>
        </authorList>
    </citation>
    <scope>NUCLEOTIDE SEQUENCE</scope>
    <source>
        <tissue evidence="2">Leaves</tissue>
    </source>
</reference>